<dbReference type="OrthoDB" id="10276967at2759"/>
<gene>
    <name evidence="2" type="ORF">FB567DRAFT_218630</name>
</gene>
<keyword evidence="3" id="KW-1185">Reference proteome</keyword>
<name>A0A8K0QTW5_9PLEO</name>
<sequence length="202" mass="22019">MQEVLMVRWRRAVLRSEAMGCLSAPTICKHDIWGRSRRLDLRLAGACCTAAIDMSIKPSCCIMTSGVAISRRETGRQIDIQCMGDEKYVTKSSGRLANGVTGAGHVTGNPHGHDKWRCEAGSFGDERPPQPPENAISQSQDEGVSVLPEVYPSIASPPPAVAEFLVCEAEASPTQERENFQMTIMQALRCQRIDLQTDCVAG</sequence>
<organism evidence="2 3">
    <name type="scientific">Paraphoma chrysanthemicola</name>
    <dbReference type="NCBI Taxonomy" id="798071"/>
    <lineage>
        <taxon>Eukaryota</taxon>
        <taxon>Fungi</taxon>
        <taxon>Dikarya</taxon>
        <taxon>Ascomycota</taxon>
        <taxon>Pezizomycotina</taxon>
        <taxon>Dothideomycetes</taxon>
        <taxon>Pleosporomycetidae</taxon>
        <taxon>Pleosporales</taxon>
        <taxon>Pleosporineae</taxon>
        <taxon>Phaeosphaeriaceae</taxon>
        <taxon>Paraphoma</taxon>
    </lineage>
</organism>
<dbReference type="EMBL" id="JAGMVJ010000028">
    <property type="protein sequence ID" value="KAH7070038.1"/>
    <property type="molecule type" value="Genomic_DNA"/>
</dbReference>
<accession>A0A8K0QTW5</accession>
<protein>
    <submittedName>
        <fullName evidence="2">Uncharacterized protein</fullName>
    </submittedName>
</protein>
<proteinExistence type="predicted"/>
<evidence type="ECO:0000256" key="1">
    <source>
        <dbReference type="SAM" id="MobiDB-lite"/>
    </source>
</evidence>
<dbReference type="Proteomes" id="UP000813461">
    <property type="component" value="Unassembled WGS sequence"/>
</dbReference>
<reference evidence="2" key="1">
    <citation type="journal article" date="2021" name="Nat. Commun.">
        <title>Genetic determinants of endophytism in the Arabidopsis root mycobiome.</title>
        <authorList>
            <person name="Mesny F."/>
            <person name="Miyauchi S."/>
            <person name="Thiergart T."/>
            <person name="Pickel B."/>
            <person name="Atanasova L."/>
            <person name="Karlsson M."/>
            <person name="Huettel B."/>
            <person name="Barry K.W."/>
            <person name="Haridas S."/>
            <person name="Chen C."/>
            <person name="Bauer D."/>
            <person name="Andreopoulos W."/>
            <person name="Pangilinan J."/>
            <person name="LaButti K."/>
            <person name="Riley R."/>
            <person name="Lipzen A."/>
            <person name="Clum A."/>
            <person name="Drula E."/>
            <person name="Henrissat B."/>
            <person name="Kohler A."/>
            <person name="Grigoriev I.V."/>
            <person name="Martin F.M."/>
            <person name="Hacquard S."/>
        </authorList>
    </citation>
    <scope>NUCLEOTIDE SEQUENCE</scope>
    <source>
        <strain evidence="2">MPI-SDFR-AT-0120</strain>
    </source>
</reference>
<comment type="caution">
    <text evidence="2">The sequence shown here is derived from an EMBL/GenBank/DDBJ whole genome shotgun (WGS) entry which is preliminary data.</text>
</comment>
<evidence type="ECO:0000313" key="2">
    <source>
        <dbReference type="EMBL" id="KAH7070038.1"/>
    </source>
</evidence>
<evidence type="ECO:0000313" key="3">
    <source>
        <dbReference type="Proteomes" id="UP000813461"/>
    </source>
</evidence>
<feature type="region of interest" description="Disordered" evidence="1">
    <location>
        <begin position="121"/>
        <end position="142"/>
    </location>
</feature>
<dbReference type="AlphaFoldDB" id="A0A8K0QTW5"/>